<proteinExistence type="predicted"/>
<keyword evidence="3" id="KW-1185">Reference proteome</keyword>
<feature type="region of interest" description="Disordered" evidence="1">
    <location>
        <begin position="1"/>
        <end position="232"/>
    </location>
</feature>
<organism evidence="2 3">
    <name type="scientific">Hydnum rufescens UP504</name>
    <dbReference type="NCBI Taxonomy" id="1448309"/>
    <lineage>
        <taxon>Eukaryota</taxon>
        <taxon>Fungi</taxon>
        <taxon>Dikarya</taxon>
        <taxon>Basidiomycota</taxon>
        <taxon>Agaricomycotina</taxon>
        <taxon>Agaricomycetes</taxon>
        <taxon>Cantharellales</taxon>
        <taxon>Hydnaceae</taxon>
        <taxon>Hydnum</taxon>
    </lineage>
</organism>
<feature type="compositionally biased region" description="Low complexity" evidence="1">
    <location>
        <begin position="1"/>
        <end position="35"/>
    </location>
</feature>
<accession>A0A9P6B4V1</accession>
<dbReference type="OrthoDB" id="515401at2759"/>
<protein>
    <submittedName>
        <fullName evidence="2">Uncharacterized protein</fullName>
    </submittedName>
</protein>
<name>A0A9P6B4V1_9AGAM</name>
<feature type="compositionally biased region" description="Basic and acidic residues" evidence="1">
    <location>
        <begin position="132"/>
        <end position="154"/>
    </location>
</feature>
<dbReference type="Proteomes" id="UP000886523">
    <property type="component" value="Unassembled WGS sequence"/>
</dbReference>
<evidence type="ECO:0000313" key="3">
    <source>
        <dbReference type="Proteomes" id="UP000886523"/>
    </source>
</evidence>
<comment type="caution">
    <text evidence="2">The sequence shown here is derived from an EMBL/GenBank/DDBJ whole genome shotgun (WGS) entry which is preliminary data.</text>
</comment>
<feature type="compositionally biased region" description="Basic and acidic residues" evidence="1">
    <location>
        <begin position="89"/>
        <end position="114"/>
    </location>
</feature>
<dbReference type="AlphaFoldDB" id="A0A9P6B4V1"/>
<feature type="region of interest" description="Disordered" evidence="1">
    <location>
        <begin position="261"/>
        <end position="324"/>
    </location>
</feature>
<evidence type="ECO:0000256" key="1">
    <source>
        <dbReference type="SAM" id="MobiDB-lite"/>
    </source>
</evidence>
<reference evidence="2" key="1">
    <citation type="journal article" date="2020" name="Nat. Commun.">
        <title>Large-scale genome sequencing of mycorrhizal fungi provides insights into the early evolution of symbiotic traits.</title>
        <authorList>
            <person name="Miyauchi S."/>
            <person name="Kiss E."/>
            <person name="Kuo A."/>
            <person name="Drula E."/>
            <person name="Kohler A."/>
            <person name="Sanchez-Garcia M."/>
            <person name="Morin E."/>
            <person name="Andreopoulos B."/>
            <person name="Barry K.W."/>
            <person name="Bonito G."/>
            <person name="Buee M."/>
            <person name="Carver A."/>
            <person name="Chen C."/>
            <person name="Cichocki N."/>
            <person name="Clum A."/>
            <person name="Culley D."/>
            <person name="Crous P.W."/>
            <person name="Fauchery L."/>
            <person name="Girlanda M."/>
            <person name="Hayes R.D."/>
            <person name="Keri Z."/>
            <person name="LaButti K."/>
            <person name="Lipzen A."/>
            <person name="Lombard V."/>
            <person name="Magnuson J."/>
            <person name="Maillard F."/>
            <person name="Murat C."/>
            <person name="Nolan M."/>
            <person name="Ohm R.A."/>
            <person name="Pangilinan J."/>
            <person name="Pereira M.F."/>
            <person name="Perotto S."/>
            <person name="Peter M."/>
            <person name="Pfister S."/>
            <person name="Riley R."/>
            <person name="Sitrit Y."/>
            <person name="Stielow J.B."/>
            <person name="Szollosi G."/>
            <person name="Zifcakova L."/>
            <person name="Stursova M."/>
            <person name="Spatafora J.W."/>
            <person name="Tedersoo L."/>
            <person name="Vaario L.M."/>
            <person name="Yamada A."/>
            <person name="Yan M."/>
            <person name="Wang P."/>
            <person name="Xu J."/>
            <person name="Bruns T."/>
            <person name="Baldrian P."/>
            <person name="Vilgalys R."/>
            <person name="Dunand C."/>
            <person name="Henrissat B."/>
            <person name="Grigoriev I.V."/>
            <person name="Hibbett D."/>
            <person name="Nagy L.G."/>
            <person name="Martin F.M."/>
        </authorList>
    </citation>
    <scope>NUCLEOTIDE SEQUENCE</scope>
    <source>
        <strain evidence="2">UP504</strain>
    </source>
</reference>
<gene>
    <name evidence="2" type="ORF">BS47DRAFT_1389480</name>
</gene>
<feature type="compositionally biased region" description="Basic and acidic residues" evidence="1">
    <location>
        <begin position="178"/>
        <end position="191"/>
    </location>
</feature>
<evidence type="ECO:0000313" key="2">
    <source>
        <dbReference type="EMBL" id="KAF9517759.1"/>
    </source>
</evidence>
<sequence length="477" mass="52746">MSTTTVTSTSPGTSPTMPSSSLNAEQQAAEALVAVGRYPSHNFDNSHHDLHQDQGHQNSEDDPAQDNPPHDSATEEQQQEPKRKRPRKSKTEPGLEKDVQESDGEKSANLHADPEQNQAHLRALEESQQSPHGDRGDWRSREQGQFRLDGRENQVDQNRAQVRSPHFLNDSEPTSRGAKRDHSGERAEKQGGRILVDEDESRGGQYLPRPPSSMSQQSSQPTPPLPISSFSRSYQHVLPHTILPHFDDYRQAGTGGYNGARLGSGIELPPIDSYMGRPSSLSRGNDREHDHHHKYPTPPRPSSSSSSRHTHSPHPHPVDALPTRTELERHYTLLKDERKRLEQMVSATDRMLDGVKRALDMPVYLLPEKSEEDAVPGAVRIRGRQGGSRNGNLTSPVNLPSSVARRAGEPAHSRPLPVAASAALPVCPRAYIVHAQAFAFPLVFSSSSLLPPSPSSALPTHLTVYNNTRLLRRQRPV</sequence>
<dbReference type="EMBL" id="MU128929">
    <property type="protein sequence ID" value="KAF9517759.1"/>
    <property type="molecule type" value="Genomic_DNA"/>
</dbReference>
<feature type="compositionally biased region" description="Basic and acidic residues" evidence="1">
    <location>
        <begin position="44"/>
        <end position="54"/>
    </location>
</feature>